<evidence type="ECO:0000313" key="7">
    <source>
        <dbReference type="EMBL" id="ACX96122.1"/>
    </source>
</evidence>
<dbReference type="OrthoDB" id="9797243at2"/>
<organism evidence="7 8">
    <name type="scientific">Halothiobacillus neapolitanus (strain ATCC 23641 / DSM 15147 / CIP 104769 / NCIMB 8539 / c2)</name>
    <name type="common">Thiobacillus neapolitanus</name>
    <dbReference type="NCBI Taxonomy" id="555778"/>
    <lineage>
        <taxon>Bacteria</taxon>
        <taxon>Pseudomonadati</taxon>
        <taxon>Pseudomonadota</taxon>
        <taxon>Gammaproteobacteria</taxon>
        <taxon>Chromatiales</taxon>
        <taxon>Halothiobacillaceae</taxon>
        <taxon>Halothiobacillus</taxon>
    </lineage>
</organism>
<dbReference type="SMART" id="SM00448">
    <property type="entry name" value="REC"/>
    <property type="match status" value="1"/>
</dbReference>
<feature type="transmembrane region" description="Helical" evidence="5">
    <location>
        <begin position="12"/>
        <end position="35"/>
    </location>
</feature>
<dbReference type="Gene3D" id="1.20.120.160">
    <property type="entry name" value="HPT domain"/>
    <property type="match status" value="1"/>
</dbReference>
<dbReference type="STRING" id="555778.Hneap_1286"/>
<feature type="transmembrane region" description="Helical" evidence="5">
    <location>
        <begin position="47"/>
        <end position="73"/>
    </location>
</feature>
<dbReference type="PANTHER" id="PTHR44591:SF23">
    <property type="entry name" value="CHEY SUBFAMILY"/>
    <property type="match status" value="1"/>
</dbReference>
<protein>
    <submittedName>
        <fullName evidence="7">Response regulator receiver and Hpt phospho transfer protein</fullName>
    </submittedName>
</protein>
<dbReference type="PANTHER" id="PTHR44591">
    <property type="entry name" value="STRESS RESPONSE REGULATOR PROTEIN 1"/>
    <property type="match status" value="1"/>
</dbReference>
<keyword evidence="8" id="KW-1185">Reference proteome</keyword>
<dbReference type="GO" id="GO:0004672">
    <property type="term" value="F:protein kinase activity"/>
    <property type="evidence" value="ECO:0007669"/>
    <property type="project" value="UniProtKB-ARBA"/>
</dbReference>
<keyword evidence="5" id="KW-0472">Membrane</keyword>
<dbReference type="PROSITE" id="PS50110">
    <property type="entry name" value="RESPONSE_REGULATORY"/>
    <property type="match status" value="1"/>
</dbReference>
<reference evidence="7 8" key="1">
    <citation type="submission" date="2009-10" db="EMBL/GenBank/DDBJ databases">
        <title>Complete sequence of Halothiobacillus neapolitanus c2.</title>
        <authorList>
            <consortium name="US DOE Joint Genome Institute"/>
            <person name="Lucas S."/>
            <person name="Copeland A."/>
            <person name="Lapidus A."/>
            <person name="Glavina del Rio T."/>
            <person name="Tice H."/>
            <person name="Bruce D."/>
            <person name="Goodwin L."/>
            <person name="Pitluck S."/>
            <person name="Davenport K."/>
            <person name="Brettin T."/>
            <person name="Detter J.C."/>
            <person name="Han C."/>
            <person name="Tapia R."/>
            <person name="Larimer F."/>
            <person name="Land M."/>
            <person name="Hauser L."/>
            <person name="Kyrpides N."/>
            <person name="Mikhailova N."/>
            <person name="Kerfeld C."/>
            <person name="Cannon G."/>
            <person name="Heinhort S."/>
        </authorList>
    </citation>
    <scope>NUCLEOTIDE SEQUENCE [LARGE SCALE GENOMIC DNA]</scope>
    <source>
        <strain evidence="8">ATCC 23641 / c2</strain>
    </source>
</reference>
<name>D0L099_HALNC</name>
<accession>D0L099</accession>
<feature type="modified residue" description="4-aspartylphosphate" evidence="3">
    <location>
        <position position="554"/>
    </location>
</feature>
<dbReference type="SUPFAM" id="SSF52172">
    <property type="entry name" value="CheY-like"/>
    <property type="match status" value="1"/>
</dbReference>
<dbReference type="InterPro" id="IPR050595">
    <property type="entry name" value="Bact_response_regulator"/>
</dbReference>
<evidence type="ECO:0000256" key="1">
    <source>
        <dbReference type="ARBA" id="ARBA00022553"/>
    </source>
</evidence>
<dbReference type="eggNOG" id="COG2198">
    <property type="taxonomic scope" value="Bacteria"/>
</dbReference>
<dbReference type="AlphaFoldDB" id="D0L099"/>
<evidence type="ECO:0000259" key="6">
    <source>
        <dbReference type="PROSITE" id="PS50110"/>
    </source>
</evidence>
<dbReference type="EMBL" id="CP001801">
    <property type="protein sequence ID" value="ACX96122.1"/>
    <property type="molecule type" value="Genomic_DNA"/>
</dbReference>
<evidence type="ECO:0000313" key="8">
    <source>
        <dbReference type="Proteomes" id="UP000009102"/>
    </source>
</evidence>
<dbReference type="GO" id="GO:0000160">
    <property type="term" value="P:phosphorelay signal transduction system"/>
    <property type="evidence" value="ECO:0007669"/>
    <property type="project" value="UniProtKB-KW"/>
</dbReference>
<dbReference type="InterPro" id="IPR001789">
    <property type="entry name" value="Sig_transdc_resp-reg_receiver"/>
</dbReference>
<dbReference type="Pfam" id="PF01627">
    <property type="entry name" value="Hpt"/>
    <property type="match status" value="1"/>
</dbReference>
<sequence>MKPSTTPLPRRNFYSLSHIWPMLLGLLLSPWLLYVPQHSTNPHLESLTVLGMIGLSLGWTGLWIGITILVQLFSNRSFFVRTNHANENGSSSDCSPGDRPKIPAQQIAQVNQHWVTPLGHIRAATDTLAETNENPNINERLTPELAVIRAANAELRLAIENVLDYYEATTNRLKATPRKADIRLQIEDAVAEWEISAQHRVGLIQYICFQDVPGLVAVDIRLLRRLLDNLLVILIQQPDIQDCSVTLLESDTIEELGLETSAANTAENETNFTFDLVIDGKSSGPLDHFAEALSRPQTLSLCKNTDPLFMGTELSVWLIDQFCRQLDATLIVGETREGRQGFRLKFTAPVLGAHQPWQPWLRGKSCAVITQSATHAQAWRGHLSAFGADIILDPSRSEIDCLFIDSENWQRLSTEMPLWFQHARQHSRIIALCTQLSLRGRPIGQFDWAQISLPIFIRQRVLQTLLPRILQNDKITPTPKKKQSITAETPPNQTEQSLPSFAGRTALVIDDDKIYQSHLVNLLTKIGVTTLSASDGKSGLYQAQHADLDLVLTDMHLPDILGTGIVRMLRKQDRHRHTPVIAITANVQTEVHQSLLQAGADIVLTKPVSLGELINAISQFLQPINPDPPTSCMVHPRDRVLDTLLCDELPIYRQNLIQTDQNPAMLRHLAHKLRGAAACCQAKSLQTHAGILEDHLLSDPSDAERIALLTKLLIDAIDATIIERSCLTITH</sequence>
<dbReference type="InterPro" id="IPR011006">
    <property type="entry name" value="CheY-like_superfamily"/>
</dbReference>
<evidence type="ECO:0000256" key="2">
    <source>
        <dbReference type="ARBA" id="ARBA00023012"/>
    </source>
</evidence>
<proteinExistence type="predicted"/>
<feature type="domain" description="Response regulatory" evidence="6">
    <location>
        <begin position="505"/>
        <end position="621"/>
    </location>
</feature>
<feature type="region of interest" description="Disordered" evidence="4">
    <location>
        <begin position="477"/>
        <end position="498"/>
    </location>
</feature>
<keyword evidence="5" id="KW-0812">Transmembrane</keyword>
<dbReference type="eggNOG" id="COG0745">
    <property type="taxonomic scope" value="Bacteria"/>
</dbReference>
<dbReference type="KEGG" id="hna:Hneap_1286"/>
<evidence type="ECO:0000256" key="5">
    <source>
        <dbReference type="SAM" id="Phobius"/>
    </source>
</evidence>
<dbReference type="Pfam" id="PF00072">
    <property type="entry name" value="Response_reg"/>
    <property type="match status" value="1"/>
</dbReference>
<dbReference type="Gene3D" id="3.40.50.2300">
    <property type="match status" value="1"/>
</dbReference>
<gene>
    <name evidence="7" type="ordered locus">Hneap_1286</name>
</gene>
<feature type="compositionally biased region" description="Polar residues" evidence="4">
    <location>
        <begin position="484"/>
        <end position="498"/>
    </location>
</feature>
<keyword evidence="1 3" id="KW-0597">Phosphoprotein</keyword>
<dbReference type="HOGENOM" id="CLU_378899_0_0_6"/>
<dbReference type="CDD" id="cd00156">
    <property type="entry name" value="REC"/>
    <property type="match status" value="1"/>
</dbReference>
<keyword evidence="5" id="KW-1133">Transmembrane helix</keyword>
<dbReference type="SUPFAM" id="SSF47226">
    <property type="entry name" value="Histidine-containing phosphotransfer domain, HPT domain"/>
    <property type="match status" value="1"/>
</dbReference>
<dbReference type="InterPro" id="IPR036641">
    <property type="entry name" value="HPT_dom_sf"/>
</dbReference>
<dbReference type="Proteomes" id="UP000009102">
    <property type="component" value="Chromosome"/>
</dbReference>
<keyword evidence="2" id="KW-0902">Two-component regulatory system</keyword>
<dbReference type="RefSeq" id="WP_012824156.1">
    <property type="nucleotide sequence ID" value="NC_013422.1"/>
</dbReference>
<evidence type="ECO:0000256" key="4">
    <source>
        <dbReference type="SAM" id="MobiDB-lite"/>
    </source>
</evidence>
<dbReference type="InterPro" id="IPR008207">
    <property type="entry name" value="Sig_transdc_His_kin_Hpt_dom"/>
</dbReference>
<evidence type="ECO:0000256" key="3">
    <source>
        <dbReference type="PROSITE-ProRule" id="PRU00169"/>
    </source>
</evidence>